<evidence type="ECO:0000256" key="8">
    <source>
        <dbReference type="ARBA" id="ARBA00023288"/>
    </source>
</evidence>
<evidence type="ECO:0000256" key="2">
    <source>
        <dbReference type="ARBA" id="ARBA00005683"/>
    </source>
</evidence>
<keyword evidence="5" id="KW-0272">Extracellular matrix</keyword>
<dbReference type="PANTHER" id="PTHR12027">
    <property type="entry name" value="WNT RELATED"/>
    <property type="match status" value="1"/>
</dbReference>
<reference evidence="10" key="3">
    <citation type="submission" date="2025-09" db="UniProtKB">
        <authorList>
            <consortium name="Ensembl"/>
        </authorList>
    </citation>
    <scope>IDENTIFICATION</scope>
    <source>
        <strain evidence="10">Brown Norway</strain>
    </source>
</reference>
<gene>
    <name evidence="10" type="primary">Wnt9b</name>
</gene>
<evidence type="ECO:0000313" key="11">
    <source>
        <dbReference type="Proteomes" id="UP000002494"/>
    </source>
</evidence>
<sequence length="442" mass="48862">MRLWDSPCCLTGREVLTPFPGPGTAAAPAQAGAHLKQCDLLKLSRWQKQLCRREPGLAETLRDAAHLGLLECQFQFRQERWNCSLEGRTGLLQRGFKETAFLYAVSAAALTHALARACSAGRMERCTCDDSPGLESRQAWQWGVCGDNLKYSTKFLSNFLGPKRGSKDLRARADAHNTHVGIKAVKSGLRTTCKCHGVSGSCAVRTCWKQLSPFRETGQVLKLRYDTAVKVSSATNEALGRLELWVPAKPGGPAKGLAPRPVDLVYMEDSPSFCRPSKYSPGTAGRVCSRDTSCSSLCCGRGYDTQSRMVAFSCHCQGSMRMLGRSLMTEGPRRNHSDPRPFSGMTLLTKETHPQLVRRQKQIENCFPLKEDVFLGNPRRPSPLGPLILFCFEGTRQEGSLGELGNSNTQIYDLYPDSMARRARGEGGSKMNLKLRLRLTDH</sequence>
<dbReference type="Ensembl" id="ENSRNOT00000123254.1">
    <property type="protein sequence ID" value="ENSRNOP00000103784.1"/>
    <property type="gene ID" value="ENSRNOG00000003807.7"/>
</dbReference>
<evidence type="ECO:0000256" key="9">
    <source>
        <dbReference type="RuleBase" id="RU003500"/>
    </source>
</evidence>
<evidence type="ECO:0000256" key="4">
    <source>
        <dbReference type="ARBA" id="ARBA00022525"/>
    </source>
</evidence>
<evidence type="ECO:0000256" key="5">
    <source>
        <dbReference type="ARBA" id="ARBA00022530"/>
    </source>
</evidence>
<dbReference type="PANTHER" id="PTHR12027:SF84">
    <property type="entry name" value="PROTEIN WNT-9B"/>
    <property type="match status" value="1"/>
</dbReference>
<evidence type="ECO:0000256" key="1">
    <source>
        <dbReference type="ARBA" id="ARBA00004498"/>
    </source>
</evidence>
<name>A0ABK0LQL8_RAT</name>
<evidence type="ECO:0000256" key="3">
    <source>
        <dbReference type="ARBA" id="ARBA00022473"/>
    </source>
</evidence>
<dbReference type="PRINTS" id="PR01349">
    <property type="entry name" value="WNTPROTEIN"/>
</dbReference>
<keyword evidence="8" id="KW-0449">Lipoprotein</keyword>
<dbReference type="PROSITE" id="PS00246">
    <property type="entry name" value="WNT1"/>
    <property type="match status" value="1"/>
</dbReference>
<evidence type="ECO:0000313" key="10">
    <source>
        <dbReference type="Ensembl" id="ENSRNOP00000103784.1"/>
    </source>
</evidence>
<reference evidence="10" key="2">
    <citation type="submission" date="2025-08" db="UniProtKB">
        <authorList>
            <consortium name="Ensembl"/>
        </authorList>
    </citation>
    <scope>IDENTIFICATION</scope>
    <source>
        <strain evidence="10">Brown Norway</strain>
    </source>
</reference>
<reference evidence="10" key="1">
    <citation type="submission" date="2024-01" db="EMBL/GenBank/DDBJ databases">
        <title>GRCr8: a new rat reference genome assembly contstructed from accurate long reads and long range scaffolding.</title>
        <authorList>
            <person name="Doris P.A."/>
            <person name="Kalbfleisch T."/>
            <person name="Li K."/>
            <person name="Howe K."/>
            <person name="Wood J."/>
        </authorList>
    </citation>
    <scope>NUCLEOTIDE SEQUENCE [LARGE SCALE GENOMIC DNA]</scope>
    <source>
        <strain evidence="10">Brown Norway</strain>
    </source>
</reference>
<dbReference type="SMART" id="SM00097">
    <property type="entry name" value="WNT1"/>
    <property type="match status" value="1"/>
</dbReference>
<dbReference type="InterPro" id="IPR005817">
    <property type="entry name" value="Wnt"/>
</dbReference>
<evidence type="ECO:0000256" key="6">
    <source>
        <dbReference type="ARBA" id="ARBA00022687"/>
    </source>
</evidence>
<dbReference type="Pfam" id="PF00110">
    <property type="entry name" value="wnt"/>
    <property type="match status" value="1"/>
</dbReference>
<keyword evidence="4" id="KW-0964">Secreted</keyword>
<dbReference type="GeneTree" id="ENSGT00940000158599"/>
<evidence type="ECO:0000256" key="7">
    <source>
        <dbReference type="ARBA" id="ARBA00023157"/>
    </source>
</evidence>
<dbReference type="InterPro" id="IPR018161">
    <property type="entry name" value="Wnt_CS"/>
</dbReference>
<keyword evidence="7" id="KW-1015">Disulfide bond</keyword>
<comment type="function">
    <text evidence="9">Ligand for members of the frizzled family of seven transmembrane receptors.</text>
</comment>
<proteinExistence type="inferred from homology"/>
<protein>
    <recommendedName>
        <fullName evidence="9">Protein Wnt</fullName>
    </recommendedName>
</protein>
<comment type="subcellular location">
    <subcellularLocation>
        <location evidence="1 9">Secreted</location>
        <location evidence="1 9">Extracellular space</location>
        <location evidence="1 9">Extracellular matrix</location>
    </subcellularLocation>
</comment>
<comment type="similarity">
    <text evidence="2 9">Belongs to the Wnt family.</text>
</comment>
<keyword evidence="6 9" id="KW-0879">Wnt signaling pathway</keyword>
<keyword evidence="3 9" id="KW-0217">Developmental protein</keyword>
<organism evidence="10 11">
    <name type="scientific">Rattus norvegicus</name>
    <name type="common">Rat</name>
    <dbReference type="NCBI Taxonomy" id="10116"/>
    <lineage>
        <taxon>Eukaryota</taxon>
        <taxon>Metazoa</taxon>
        <taxon>Chordata</taxon>
        <taxon>Craniata</taxon>
        <taxon>Vertebrata</taxon>
        <taxon>Euteleostomi</taxon>
        <taxon>Mammalia</taxon>
        <taxon>Eutheria</taxon>
        <taxon>Euarchontoglires</taxon>
        <taxon>Glires</taxon>
        <taxon>Rodentia</taxon>
        <taxon>Myomorpha</taxon>
        <taxon>Muroidea</taxon>
        <taxon>Muridae</taxon>
        <taxon>Murinae</taxon>
        <taxon>Rattus</taxon>
    </lineage>
</organism>
<accession>A0ABK0LQL8</accession>
<dbReference type="Proteomes" id="UP000002494">
    <property type="component" value="Chromosome 10"/>
</dbReference>
<dbReference type="RGD" id="1309574">
    <property type="gene designation" value="Wnt9b"/>
</dbReference>
<keyword evidence="11" id="KW-1185">Reference proteome</keyword>